<dbReference type="InterPro" id="IPR041633">
    <property type="entry name" value="Polbeta"/>
</dbReference>
<dbReference type="PANTHER" id="PTHR43852:SF3">
    <property type="entry name" value="NUCLEOTIDYLTRANSFERASE"/>
    <property type="match status" value="1"/>
</dbReference>
<dbReference type="EMBL" id="FXUF01000006">
    <property type="protein sequence ID" value="SMP57206.1"/>
    <property type="molecule type" value="Genomic_DNA"/>
</dbReference>
<dbReference type="InterPro" id="IPR043519">
    <property type="entry name" value="NT_sf"/>
</dbReference>
<dbReference type="Proteomes" id="UP001158066">
    <property type="component" value="Unassembled WGS sequence"/>
</dbReference>
<reference evidence="2" key="1">
    <citation type="submission" date="2017-05" db="EMBL/GenBank/DDBJ databases">
        <authorList>
            <person name="Varghese N."/>
            <person name="Submissions S."/>
        </authorList>
    </citation>
    <scope>NUCLEOTIDE SEQUENCE</scope>
    <source>
        <strain evidence="2">Su22</strain>
    </source>
</reference>
<protein>
    <submittedName>
        <fullName evidence="2">Predicted nucleotidyltransferase</fullName>
    </submittedName>
</protein>
<organism evidence="2 3">
    <name type="scientific">Anoxynatronum buryatiense</name>
    <dbReference type="NCBI Taxonomy" id="489973"/>
    <lineage>
        <taxon>Bacteria</taxon>
        <taxon>Bacillati</taxon>
        <taxon>Bacillota</taxon>
        <taxon>Clostridia</taxon>
        <taxon>Eubacteriales</taxon>
        <taxon>Clostridiaceae</taxon>
        <taxon>Anoxynatronum</taxon>
    </lineage>
</organism>
<sequence>MIRAHRKSIEKAVMKMGDDPMDHEKDQVMCAIKKAIAEHDVKKVVLFGSRARGDHEETSDYDLAVFGEGLTAGEQALIREAMEAIHTLKKIDVVFVNEAIGEQLLKNIESEGVIIYEQIGKQTD</sequence>
<gene>
    <name evidence="2" type="ORF">SAMN06296020_106138</name>
</gene>
<comment type="caution">
    <text evidence="2">The sequence shown here is derived from an EMBL/GenBank/DDBJ whole genome shotgun (WGS) entry which is preliminary data.</text>
</comment>
<dbReference type="AlphaFoldDB" id="A0AA46AJ22"/>
<dbReference type="Pfam" id="PF18765">
    <property type="entry name" value="Polbeta"/>
    <property type="match status" value="1"/>
</dbReference>
<evidence type="ECO:0000313" key="3">
    <source>
        <dbReference type="Proteomes" id="UP001158066"/>
    </source>
</evidence>
<keyword evidence="3" id="KW-1185">Reference proteome</keyword>
<proteinExistence type="predicted"/>
<dbReference type="Gene3D" id="3.30.460.10">
    <property type="entry name" value="Beta Polymerase, domain 2"/>
    <property type="match status" value="1"/>
</dbReference>
<evidence type="ECO:0000313" key="2">
    <source>
        <dbReference type="EMBL" id="SMP57206.1"/>
    </source>
</evidence>
<dbReference type="SUPFAM" id="SSF81301">
    <property type="entry name" value="Nucleotidyltransferase"/>
    <property type="match status" value="1"/>
</dbReference>
<dbReference type="InterPro" id="IPR052930">
    <property type="entry name" value="TA_antitoxin_MntA"/>
</dbReference>
<accession>A0AA46AJ22</accession>
<evidence type="ECO:0000259" key="1">
    <source>
        <dbReference type="Pfam" id="PF18765"/>
    </source>
</evidence>
<name>A0AA46AJ22_9CLOT</name>
<dbReference type="CDD" id="cd05403">
    <property type="entry name" value="NT_KNTase_like"/>
    <property type="match status" value="1"/>
</dbReference>
<dbReference type="PANTHER" id="PTHR43852">
    <property type="entry name" value="NUCLEOTIDYLTRANSFERASE"/>
    <property type="match status" value="1"/>
</dbReference>
<feature type="domain" description="Polymerase beta nucleotidyltransferase" evidence="1">
    <location>
        <begin position="32"/>
        <end position="118"/>
    </location>
</feature>